<dbReference type="RefSeq" id="WP_134490029.1">
    <property type="nucleotide sequence ID" value="NZ_CP139089.1"/>
</dbReference>
<proteinExistence type="predicted"/>
<dbReference type="EMBL" id="LR536450">
    <property type="protein sequence ID" value="VFU09609.1"/>
    <property type="molecule type" value="Genomic_DNA"/>
</dbReference>
<dbReference type="InterPro" id="IPR016677">
    <property type="entry name" value="UCP016817_carboligase"/>
</dbReference>
<dbReference type="GO" id="GO:0046872">
    <property type="term" value="F:metal ion binding"/>
    <property type="evidence" value="ECO:0007669"/>
    <property type="project" value="InterPro"/>
</dbReference>
<keyword evidence="1" id="KW-0067">ATP-binding</keyword>
<reference evidence="3 4" key="1">
    <citation type="submission" date="2019-03" db="EMBL/GenBank/DDBJ databases">
        <authorList>
            <person name="Kox A.R. M."/>
        </authorList>
    </citation>
    <scope>NUCLEOTIDE SEQUENCE [LARGE SCALE GENOMIC DNA]</scope>
    <source>
        <strain evidence="3">MTUNDRAET4 annotated genome</strain>
    </source>
</reference>
<feature type="domain" description="ATP-grasp" evidence="2">
    <location>
        <begin position="221"/>
        <end position="293"/>
    </location>
</feature>
<evidence type="ECO:0000313" key="3">
    <source>
        <dbReference type="EMBL" id="VFU09609.1"/>
    </source>
</evidence>
<name>A0A4U8Z2P5_METTU</name>
<evidence type="ECO:0000313" key="4">
    <source>
        <dbReference type="Proteomes" id="UP000294360"/>
    </source>
</evidence>
<dbReference type="GO" id="GO:0005524">
    <property type="term" value="F:ATP binding"/>
    <property type="evidence" value="ECO:0007669"/>
    <property type="project" value="UniProtKB-UniRule"/>
</dbReference>
<evidence type="ECO:0000259" key="2">
    <source>
        <dbReference type="PROSITE" id="PS50975"/>
    </source>
</evidence>
<evidence type="ECO:0000256" key="1">
    <source>
        <dbReference type="PROSITE-ProRule" id="PRU00409"/>
    </source>
</evidence>
<dbReference type="PROSITE" id="PS50975">
    <property type="entry name" value="ATP_GRASP"/>
    <property type="match status" value="1"/>
</dbReference>
<dbReference type="OrthoDB" id="1804072at2"/>
<organism evidence="3 4">
    <name type="scientific">Methylocella tundrae</name>
    <dbReference type="NCBI Taxonomy" id="227605"/>
    <lineage>
        <taxon>Bacteria</taxon>
        <taxon>Pseudomonadati</taxon>
        <taxon>Pseudomonadota</taxon>
        <taxon>Alphaproteobacteria</taxon>
        <taxon>Hyphomicrobiales</taxon>
        <taxon>Beijerinckiaceae</taxon>
        <taxon>Methylocella</taxon>
    </lineage>
</organism>
<protein>
    <recommendedName>
        <fullName evidence="2">ATP-grasp domain-containing protein</fullName>
    </recommendedName>
</protein>
<dbReference type="Pfam" id="PF02655">
    <property type="entry name" value="ATP-grasp_3"/>
    <property type="match status" value="1"/>
</dbReference>
<dbReference type="Gene3D" id="3.30.470.20">
    <property type="entry name" value="ATP-grasp fold, B domain"/>
    <property type="match status" value="1"/>
</dbReference>
<dbReference type="PIRSF" id="PIRSF016817">
    <property type="entry name" value="UCP016817_carboligase"/>
    <property type="match status" value="1"/>
</dbReference>
<dbReference type="KEGG" id="mtun:MTUNDRAET4_2722"/>
<dbReference type="Proteomes" id="UP000294360">
    <property type="component" value="Chromosome"/>
</dbReference>
<gene>
    <name evidence="3" type="ORF">MTUNDRAET4_2722</name>
</gene>
<keyword evidence="1" id="KW-0547">Nucleotide-binding</keyword>
<dbReference type="InterPro" id="IPR011761">
    <property type="entry name" value="ATP-grasp"/>
</dbReference>
<accession>A0A4U8Z2P5</accession>
<dbReference type="SUPFAM" id="SSF56059">
    <property type="entry name" value="Glutathione synthetase ATP-binding domain-like"/>
    <property type="match status" value="1"/>
</dbReference>
<dbReference type="InterPro" id="IPR003806">
    <property type="entry name" value="ATP-grasp_PylC-type"/>
</dbReference>
<dbReference type="AlphaFoldDB" id="A0A4U8Z2P5"/>
<sequence length="382" mass="39932">MSEAETLKDGPAILIAAAAGRALAAAARRAGYRPLVADLFDDEDTRALCVANCLAGDPQTGFDGEALIGALGGLAEGRAPIGLVYGAGFEDRVELLDEIAERWTLFGNRPETVRQAKNPAALAQLCRLLGVPHPDISLTAPAETEGWLVKSVGAAGGGHVAPAGVWRAQGEDIYFQRVAPGEAVSILGLGDGAGMIALGASRQWAAPTGDEPFRFGGCARPAALPLAVERRLTGAASSLSVELGLRGLNSFDFLLDGDAFVLVEINPRPGATLDIFEDSRGLIFAAHIDACLGRMPDFPLEFQGAAAAGIAYAHRRIAAMPALDWPEWAADRQKPKSALGLNDPLCTIKASAADPSRARELVKERTASILDGIDHIETEATS</sequence>